<gene>
    <name evidence="2" type="primary">tagF</name>
    <name evidence="2" type="ORF">GXW79_10000</name>
</gene>
<dbReference type="EMBL" id="JAAEDH010000009">
    <property type="protein sequence ID" value="MBR0655416.1"/>
    <property type="molecule type" value="Genomic_DNA"/>
</dbReference>
<protein>
    <submittedName>
        <fullName evidence="2">Type VI secretion system-associated protein TagF</fullName>
    </submittedName>
</protein>
<keyword evidence="3" id="KW-1185">Reference proteome</keyword>
<name>A0AAF1K2V3_9PROT</name>
<dbReference type="AlphaFoldDB" id="A0AAF1K2V3"/>
<dbReference type="NCBIfam" id="TIGR03373">
    <property type="entry name" value="VI_minor_4"/>
    <property type="match status" value="1"/>
</dbReference>
<feature type="compositionally biased region" description="Basic and acidic residues" evidence="1">
    <location>
        <begin position="342"/>
        <end position="351"/>
    </location>
</feature>
<evidence type="ECO:0000313" key="3">
    <source>
        <dbReference type="Proteomes" id="UP001196068"/>
    </source>
</evidence>
<feature type="region of interest" description="Disordered" evidence="1">
    <location>
        <begin position="315"/>
        <end position="369"/>
    </location>
</feature>
<proteinExistence type="predicted"/>
<sequence length="457" mass="46003">MPDAQPELSGAPLALGIYGKMPAHGDFVRRGLPSSFVAPWDAWLAAGVAAAREQLDAGFAAVWDEAPAWRFSLPAGVCGPDAVAGVMLPSEDTVGRRFPLTAAALLPPGVVAEESWFTRLEAAVRAARQGALDADGMIRAMQSSPDAAPEAGATSGDVLGMLGGGMAAAAFAEPAPVAAAPTSVADNWDSPLGADPMEGPAESVVPAADDMWGALLGDAPADPAPKEDPLDGPVVPSATPVDWSDVIGDAPLAAPPPMADMPEAGDMWGNLLGDPETGRATTEASGGISETVASGVTDENWDELLADTVEVRPNSATAAAGPAPDASGGQGAVTGSTEEASTGDRGRRLPGDADIGFAHTEPTDPAAESTAAMVASVAAAQIAAAQPFPDAAPPAVAAHDVATNDAPPHAPLIRPEHGGWWTLGGAHLSPMVWPLPELPPAESFILLLHNQDPESGA</sequence>
<organism evidence="2 3">
    <name type="scientific">Plastoroseomonas arctica</name>
    <dbReference type="NCBI Taxonomy" id="1509237"/>
    <lineage>
        <taxon>Bacteria</taxon>
        <taxon>Pseudomonadati</taxon>
        <taxon>Pseudomonadota</taxon>
        <taxon>Alphaproteobacteria</taxon>
        <taxon>Acetobacterales</taxon>
        <taxon>Acetobacteraceae</taxon>
        <taxon>Plastoroseomonas</taxon>
    </lineage>
</organism>
<dbReference type="Pfam" id="PF09867">
    <property type="entry name" value="TagF_N"/>
    <property type="match status" value="1"/>
</dbReference>
<accession>A0AAF1K2V3</accession>
<feature type="compositionally biased region" description="Low complexity" evidence="1">
    <location>
        <begin position="315"/>
        <end position="327"/>
    </location>
</feature>
<dbReference type="Proteomes" id="UP001196068">
    <property type="component" value="Unassembled WGS sequence"/>
</dbReference>
<reference evidence="2" key="1">
    <citation type="submission" date="2020-01" db="EMBL/GenBank/DDBJ databases">
        <authorList>
            <person name="Rat A."/>
        </authorList>
    </citation>
    <scope>NUCLEOTIDE SEQUENCE</scope>
    <source>
        <strain evidence="2">LMG 28251</strain>
    </source>
</reference>
<dbReference type="RefSeq" id="WP_211874242.1">
    <property type="nucleotide sequence ID" value="NZ_JAAEDH010000009.1"/>
</dbReference>
<evidence type="ECO:0000256" key="1">
    <source>
        <dbReference type="SAM" id="MobiDB-lite"/>
    </source>
</evidence>
<feature type="region of interest" description="Disordered" evidence="1">
    <location>
        <begin position="238"/>
        <end position="299"/>
    </location>
</feature>
<dbReference type="Gene3D" id="3.40.1730.10">
    <property type="entry name" value="pa0076 domain"/>
    <property type="match status" value="1"/>
</dbReference>
<dbReference type="InterPro" id="IPR017748">
    <property type="entry name" value="TagF"/>
</dbReference>
<comment type="caution">
    <text evidence="2">The sequence shown here is derived from an EMBL/GenBank/DDBJ whole genome shotgun (WGS) entry which is preliminary data.</text>
</comment>
<dbReference type="InterPro" id="IPR038225">
    <property type="entry name" value="TagF_sf"/>
</dbReference>
<evidence type="ECO:0000313" key="2">
    <source>
        <dbReference type="EMBL" id="MBR0655416.1"/>
    </source>
</evidence>
<reference evidence="2" key="2">
    <citation type="journal article" date="2021" name="Syst. Appl. Microbiol.">
        <title>Roseomonas hellenica sp. nov., isolated from roots of wild-growing Alkanna tinctoria.</title>
        <authorList>
            <person name="Rat A."/>
            <person name="Naranjo H.D."/>
            <person name="Lebbe L."/>
            <person name="Cnockaert M."/>
            <person name="Krigas N."/>
            <person name="Grigoriadou K."/>
            <person name="Maloupa E."/>
            <person name="Willems A."/>
        </authorList>
    </citation>
    <scope>NUCLEOTIDE SEQUENCE</scope>
    <source>
        <strain evidence="2">LMG 28251</strain>
    </source>
</reference>